<organism evidence="2 3">
    <name type="scientific">Porites evermanni</name>
    <dbReference type="NCBI Taxonomy" id="104178"/>
    <lineage>
        <taxon>Eukaryota</taxon>
        <taxon>Metazoa</taxon>
        <taxon>Cnidaria</taxon>
        <taxon>Anthozoa</taxon>
        <taxon>Hexacorallia</taxon>
        <taxon>Scleractinia</taxon>
        <taxon>Fungiina</taxon>
        <taxon>Poritidae</taxon>
        <taxon>Porites</taxon>
    </lineage>
</organism>
<proteinExistence type="predicted"/>
<evidence type="ECO:0000256" key="1">
    <source>
        <dbReference type="SAM" id="SignalP"/>
    </source>
</evidence>
<dbReference type="Proteomes" id="UP001159427">
    <property type="component" value="Unassembled WGS sequence"/>
</dbReference>
<feature type="signal peptide" evidence="1">
    <location>
        <begin position="1"/>
        <end position="28"/>
    </location>
</feature>
<reference evidence="2 3" key="1">
    <citation type="submission" date="2022-05" db="EMBL/GenBank/DDBJ databases">
        <authorList>
            <consortium name="Genoscope - CEA"/>
            <person name="William W."/>
        </authorList>
    </citation>
    <scope>NUCLEOTIDE SEQUENCE [LARGE SCALE GENOMIC DNA]</scope>
</reference>
<protein>
    <submittedName>
        <fullName evidence="2">Uncharacterized protein</fullName>
    </submittedName>
</protein>
<dbReference type="EMBL" id="CALNXI010000091">
    <property type="protein sequence ID" value="CAH3018571.1"/>
    <property type="molecule type" value="Genomic_DNA"/>
</dbReference>
<sequence>MVAKKLIAFVAFVMLITLLEQIKSGVHAGRMTKPKKAGRVKVIHTGPRVRKLKKKVEELEKQLASMEQCEPCESAKTEGFLFESHTVTDYLEVEVEGLNKPLDALTSCTWVKFRDSSFSSEFVLCTLGW</sequence>
<keyword evidence="3" id="KW-1185">Reference proteome</keyword>
<evidence type="ECO:0000313" key="2">
    <source>
        <dbReference type="EMBL" id="CAH3018571.1"/>
    </source>
</evidence>
<keyword evidence="1" id="KW-0732">Signal</keyword>
<comment type="caution">
    <text evidence="2">The sequence shown here is derived from an EMBL/GenBank/DDBJ whole genome shotgun (WGS) entry which is preliminary data.</text>
</comment>
<evidence type="ECO:0000313" key="3">
    <source>
        <dbReference type="Proteomes" id="UP001159427"/>
    </source>
</evidence>
<feature type="chain" id="PRO_5045901501" evidence="1">
    <location>
        <begin position="29"/>
        <end position="129"/>
    </location>
</feature>
<name>A0ABN8LQ40_9CNID</name>
<accession>A0ABN8LQ40</accession>
<gene>
    <name evidence="2" type="ORF">PEVE_00043887</name>
</gene>